<dbReference type="CDD" id="cd05269">
    <property type="entry name" value="TMR_SDR_a"/>
    <property type="match status" value="1"/>
</dbReference>
<dbReference type="Gene3D" id="3.90.25.10">
    <property type="entry name" value="UDP-galactose 4-epimerase, domain 1"/>
    <property type="match status" value="1"/>
</dbReference>
<dbReference type="Proteomes" id="UP001500610">
    <property type="component" value="Unassembled WGS sequence"/>
</dbReference>
<name>A0ABP9IRI4_9ACTN</name>
<evidence type="ECO:0000313" key="2">
    <source>
        <dbReference type="EMBL" id="GAA5007513.1"/>
    </source>
</evidence>
<dbReference type="PANTHER" id="PTHR47129:SF1">
    <property type="entry name" value="NMRA-LIKE DOMAIN-CONTAINING PROTEIN"/>
    <property type="match status" value="1"/>
</dbReference>
<dbReference type="InterPro" id="IPR036291">
    <property type="entry name" value="NAD(P)-bd_dom_sf"/>
</dbReference>
<evidence type="ECO:0000313" key="3">
    <source>
        <dbReference type="Proteomes" id="UP001500610"/>
    </source>
</evidence>
<dbReference type="RefSeq" id="WP_226024750.1">
    <property type="nucleotide sequence ID" value="NZ_BAABIV010000032.1"/>
</dbReference>
<proteinExistence type="predicted"/>
<accession>A0ABP9IRI4</accession>
<sequence length="297" mass="30998">MIIVTGATGKLGRRIVEHLLTRVPAAQVGVSVRDPGGPHARTFAAQGVRVRRGDFTDAESLAHAFEGATQVLVVSVDKLGEECVKQHRTAIEAAVTAGARRVLYTSQMGTGAASHFQACRDHAATEEILRGCSVPFTSLRNGFYAASATGFLGHALETGEILLPADGPVAWTTHADLAEATAAVLADEGRFEGPTPPLTASRALTFDDIAALASELTGRPFTRSVASEGAFRDQLVAQGVPAPYADQFLGIFAAARAGEFATTDPTLAALLGREPAGMREVLAEALREAPGERPSDG</sequence>
<evidence type="ECO:0000259" key="1">
    <source>
        <dbReference type="Pfam" id="PF05368"/>
    </source>
</evidence>
<comment type="caution">
    <text evidence="2">The sequence shown here is derived from an EMBL/GenBank/DDBJ whole genome shotgun (WGS) entry which is preliminary data.</text>
</comment>
<gene>
    <name evidence="2" type="ORF">GCM10023257_62030</name>
</gene>
<dbReference type="SUPFAM" id="SSF51735">
    <property type="entry name" value="NAD(P)-binding Rossmann-fold domains"/>
    <property type="match status" value="1"/>
</dbReference>
<dbReference type="EMBL" id="BAABIV010000032">
    <property type="protein sequence ID" value="GAA5007513.1"/>
    <property type="molecule type" value="Genomic_DNA"/>
</dbReference>
<dbReference type="InterPro" id="IPR008030">
    <property type="entry name" value="NmrA-like"/>
</dbReference>
<organism evidence="2 3">
    <name type="scientific">Streptomyces hyderabadensis</name>
    <dbReference type="NCBI Taxonomy" id="598549"/>
    <lineage>
        <taxon>Bacteria</taxon>
        <taxon>Bacillati</taxon>
        <taxon>Actinomycetota</taxon>
        <taxon>Actinomycetes</taxon>
        <taxon>Kitasatosporales</taxon>
        <taxon>Streptomycetaceae</taxon>
        <taxon>Streptomyces</taxon>
    </lineage>
</organism>
<dbReference type="PANTHER" id="PTHR47129">
    <property type="entry name" value="QUINONE OXIDOREDUCTASE 2"/>
    <property type="match status" value="1"/>
</dbReference>
<protein>
    <submittedName>
        <fullName evidence="2">NAD(P)H-binding protein</fullName>
    </submittedName>
</protein>
<reference evidence="3" key="1">
    <citation type="journal article" date="2019" name="Int. J. Syst. Evol. Microbiol.">
        <title>The Global Catalogue of Microorganisms (GCM) 10K type strain sequencing project: providing services to taxonomists for standard genome sequencing and annotation.</title>
        <authorList>
            <consortium name="The Broad Institute Genomics Platform"/>
            <consortium name="The Broad Institute Genome Sequencing Center for Infectious Disease"/>
            <person name="Wu L."/>
            <person name="Ma J."/>
        </authorList>
    </citation>
    <scope>NUCLEOTIDE SEQUENCE [LARGE SCALE GENOMIC DNA]</scope>
    <source>
        <strain evidence="3">JCM 17657</strain>
    </source>
</reference>
<dbReference type="InterPro" id="IPR052718">
    <property type="entry name" value="NmrA-type_oxidoreductase"/>
</dbReference>
<keyword evidence="3" id="KW-1185">Reference proteome</keyword>
<dbReference type="Pfam" id="PF05368">
    <property type="entry name" value="NmrA"/>
    <property type="match status" value="1"/>
</dbReference>
<dbReference type="Gene3D" id="3.40.50.720">
    <property type="entry name" value="NAD(P)-binding Rossmann-like Domain"/>
    <property type="match status" value="1"/>
</dbReference>
<feature type="domain" description="NmrA-like" evidence="1">
    <location>
        <begin position="2"/>
        <end position="254"/>
    </location>
</feature>